<dbReference type="Proteomes" id="UP000286931">
    <property type="component" value="Unassembled WGS sequence"/>
</dbReference>
<proteinExistence type="predicted"/>
<keyword evidence="1" id="KW-0732">Signal</keyword>
<accession>A0A401YES5</accession>
<organism evidence="3 4">
    <name type="scientific">Embleya hyalina</name>
    <dbReference type="NCBI Taxonomy" id="516124"/>
    <lineage>
        <taxon>Bacteria</taxon>
        <taxon>Bacillati</taxon>
        <taxon>Actinomycetota</taxon>
        <taxon>Actinomycetes</taxon>
        <taxon>Kitasatosporales</taxon>
        <taxon>Streptomycetaceae</taxon>
        <taxon>Embleya</taxon>
    </lineage>
</organism>
<dbReference type="InterPro" id="IPR003646">
    <property type="entry name" value="SH3-like_bac-type"/>
</dbReference>
<evidence type="ECO:0000313" key="4">
    <source>
        <dbReference type="Proteomes" id="UP000286931"/>
    </source>
</evidence>
<keyword evidence="4" id="KW-1185">Reference proteome</keyword>
<dbReference type="RefSeq" id="WP_126635375.1">
    <property type="nucleotide sequence ID" value="NZ_BIFH01000013.1"/>
</dbReference>
<evidence type="ECO:0000313" key="3">
    <source>
        <dbReference type="EMBL" id="GCD93102.1"/>
    </source>
</evidence>
<name>A0A401YES5_9ACTN</name>
<comment type="caution">
    <text evidence="3">The sequence shown here is derived from an EMBL/GenBank/DDBJ whole genome shotgun (WGS) entry which is preliminary data.</text>
</comment>
<feature type="chain" id="PRO_5019288862" description="SH3b domain-containing protein" evidence="1">
    <location>
        <begin position="27"/>
        <end position="114"/>
    </location>
</feature>
<evidence type="ECO:0000256" key="1">
    <source>
        <dbReference type="SAM" id="SignalP"/>
    </source>
</evidence>
<reference evidence="3 4" key="1">
    <citation type="submission" date="2018-12" db="EMBL/GenBank/DDBJ databases">
        <title>Draft genome sequence of Embleya hyalina NBRC 13850T.</title>
        <authorList>
            <person name="Komaki H."/>
            <person name="Hosoyama A."/>
            <person name="Kimura A."/>
            <person name="Ichikawa N."/>
            <person name="Tamura T."/>
        </authorList>
    </citation>
    <scope>NUCLEOTIDE SEQUENCE [LARGE SCALE GENOMIC DNA]</scope>
    <source>
        <strain evidence="3 4">NBRC 13850</strain>
    </source>
</reference>
<dbReference type="Pfam" id="PF08239">
    <property type="entry name" value="SH3_3"/>
    <property type="match status" value="1"/>
</dbReference>
<dbReference type="Gene3D" id="2.30.30.40">
    <property type="entry name" value="SH3 Domains"/>
    <property type="match status" value="1"/>
</dbReference>
<feature type="domain" description="SH3b" evidence="2">
    <location>
        <begin position="53"/>
        <end position="113"/>
    </location>
</feature>
<dbReference type="OrthoDB" id="3694515at2"/>
<dbReference type="EMBL" id="BIFH01000013">
    <property type="protein sequence ID" value="GCD93102.1"/>
    <property type="molecule type" value="Genomic_DNA"/>
</dbReference>
<dbReference type="AlphaFoldDB" id="A0A401YES5"/>
<feature type="signal peptide" evidence="1">
    <location>
        <begin position="1"/>
        <end position="26"/>
    </location>
</feature>
<protein>
    <recommendedName>
        <fullName evidence="2">SH3b domain-containing protein</fullName>
    </recommendedName>
</protein>
<evidence type="ECO:0000259" key="2">
    <source>
        <dbReference type="Pfam" id="PF08239"/>
    </source>
</evidence>
<sequence>MSKFGRRVAAATASVSLLLGAGIALAPTAAAVDHPLCNVSDNRDRAGKITGNNVSLRKTKGTYHSPILRVLQKNAKVTVYCKGLVVADQDLQYWYYVKHNATGIRGWVYASYVA</sequence>
<gene>
    <name evidence="3" type="ORF">EHYA_00745</name>
</gene>